<evidence type="ECO:0000256" key="1">
    <source>
        <dbReference type="ARBA" id="ARBA00018672"/>
    </source>
</evidence>
<comment type="function">
    <text evidence="2">May play the central regulatory role in sporulation. It may be an element of the effector pathway responsible for the activation of sporulation genes in response to nutritional stress. Spo0A may act in concert with spo0H (a sigma factor) to control the expression of some genes that are critical to the sporulation process.</text>
</comment>
<evidence type="ECO:0000313" key="6">
    <source>
        <dbReference type="EMBL" id="SET63760.1"/>
    </source>
</evidence>
<dbReference type="InterPro" id="IPR007492">
    <property type="entry name" value="LytTR_DNA-bd_dom"/>
</dbReference>
<sequence>MINILICDDSKLSLDINKAYVNDFVRKSKIKAECFTFQEISDDLKKLYQTMPIDIALLDIDFQRGEEGIELARNIIRNSPLAIIIFVTSHEEYALDAYNLAAFGYITKPIDEKKFEKLFTRALVQLRGINAIKNNHNIEFVANGTKQLLKEKNILYVEKSGHTVNVVTDKQTFVVYDSIKNLQEKFSNLFLQVNKGTLVNRNYITEITNQTITITTGESFNIPARKVKEVQAAYKKKNENEL</sequence>
<feature type="modified residue" description="4-aspartylphosphate" evidence="3">
    <location>
        <position position="59"/>
    </location>
</feature>
<dbReference type="PROSITE" id="PS50930">
    <property type="entry name" value="HTH_LYTTR"/>
    <property type="match status" value="1"/>
</dbReference>
<dbReference type="PANTHER" id="PTHR37299:SF1">
    <property type="entry name" value="STAGE 0 SPORULATION PROTEIN A HOMOLOG"/>
    <property type="match status" value="1"/>
</dbReference>
<dbReference type="Gene3D" id="2.40.50.1020">
    <property type="entry name" value="LytTr DNA-binding domain"/>
    <property type="match status" value="1"/>
</dbReference>
<dbReference type="SUPFAM" id="SSF52172">
    <property type="entry name" value="CheY-like"/>
    <property type="match status" value="1"/>
</dbReference>
<proteinExistence type="predicted"/>
<dbReference type="InterPro" id="IPR046947">
    <property type="entry name" value="LytR-like"/>
</dbReference>
<dbReference type="EMBL" id="FOHN01000042">
    <property type="protein sequence ID" value="SET63760.1"/>
    <property type="molecule type" value="Genomic_DNA"/>
</dbReference>
<dbReference type="Gene3D" id="3.40.50.2300">
    <property type="match status" value="1"/>
</dbReference>
<evidence type="ECO:0000256" key="2">
    <source>
        <dbReference type="ARBA" id="ARBA00024867"/>
    </source>
</evidence>
<dbReference type="PROSITE" id="PS50110">
    <property type="entry name" value="RESPONSE_REGULATORY"/>
    <property type="match status" value="1"/>
</dbReference>
<feature type="domain" description="HTH LytTR-type" evidence="5">
    <location>
        <begin position="152"/>
        <end position="236"/>
    </location>
</feature>
<dbReference type="Proteomes" id="UP000199800">
    <property type="component" value="Unassembled WGS sequence"/>
</dbReference>
<organism evidence="6 7">
    <name type="scientific">[Clostridium] polysaccharolyticum</name>
    <dbReference type="NCBI Taxonomy" id="29364"/>
    <lineage>
        <taxon>Bacteria</taxon>
        <taxon>Bacillati</taxon>
        <taxon>Bacillota</taxon>
        <taxon>Clostridia</taxon>
        <taxon>Lachnospirales</taxon>
        <taxon>Lachnospiraceae</taxon>
    </lineage>
</organism>
<name>A0A1I0G1N3_9FIRM</name>
<dbReference type="SMART" id="SM00850">
    <property type="entry name" value="LytTR"/>
    <property type="match status" value="1"/>
</dbReference>
<dbReference type="SMART" id="SM00448">
    <property type="entry name" value="REC"/>
    <property type="match status" value="1"/>
</dbReference>
<dbReference type="RefSeq" id="WP_092479136.1">
    <property type="nucleotide sequence ID" value="NZ_FOHN01000042.1"/>
</dbReference>
<evidence type="ECO:0000259" key="4">
    <source>
        <dbReference type="PROSITE" id="PS50110"/>
    </source>
</evidence>
<reference evidence="6 7" key="1">
    <citation type="submission" date="2016-10" db="EMBL/GenBank/DDBJ databases">
        <authorList>
            <person name="de Groot N.N."/>
        </authorList>
    </citation>
    <scope>NUCLEOTIDE SEQUENCE [LARGE SCALE GENOMIC DNA]</scope>
    <source>
        <strain evidence="6 7">DSM 1801</strain>
    </source>
</reference>
<feature type="domain" description="Response regulatory" evidence="4">
    <location>
        <begin position="3"/>
        <end position="123"/>
    </location>
</feature>
<gene>
    <name evidence="6" type="ORF">SAMN04487772_1428</name>
</gene>
<evidence type="ECO:0000313" key="7">
    <source>
        <dbReference type="Proteomes" id="UP000199800"/>
    </source>
</evidence>
<dbReference type="Pfam" id="PF04397">
    <property type="entry name" value="LytTR"/>
    <property type="match status" value="1"/>
</dbReference>
<evidence type="ECO:0000259" key="5">
    <source>
        <dbReference type="PROSITE" id="PS50930"/>
    </source>
</evidence>
<dbReference type="InterPro" id="IPR001789">
    <property type="entry name" value="Sig_transdc_resp-reg_receiver"/>
</dbReference>
<keyword evidence="7" id="KW-1185">Reference proteome</keyword>
<dbReference type="AlphaFoldDB" id="A0A1I0G1N3"/>
<dbReference type="STRING" id="29364.SAMN04487772_1428"/>
<accession>A0A1I0G1N3</accession>
<dbReference type="GO" id="GO:0003677">
    <property type="term" value="F:DNA binding"/>
    <property type="evidence" value="ECO:0007669"/>
    <property type="project" value="InterPro"/>
</dbReference>
<dbReference type="Pfam" id="PF00072">
    <property type="entry name" value="Response_reg"/>
    <property type="match status" value="1"/>
</dbReference>
<dbReference type="PANTHER" id="PTHR37299">
    <property type="entry name" value="TRANSCRIPTIONAL REGULATOR-RELATED"/>
    <property type="match status" value="1"/>
</dbReference>
<dbReference type="GO" id="GO:0000156">
    <property type="term" value="F:phosphorelay response regulator activity"/>
    <property type="evidence" value="ECO:0007669"/>
    <property type="project" value="InterPro"/>
</dbReference>
<evidence type="ECO:0000256" key="3">
    <source>
        <dbReference type="PROSITE-ProRule" id="PRU00169"/>
    </source>
</evidence>
<dbReference type="InterPro" id="IPR011006">
    <property type="entry name" value="CheY-like_superfamily"/>
</dbReference>
<keyword evidence="3" id="KW-0597">Phosphoprotein</keyword>
<dbReference type="OrthoDB" id="2063459at2"/>
<protein>
    <recommendedName>
        <fullName evidence="1">Stage 0 sporulation protein A homolog</fullName>
    </recommendedName>
</protein>